<accession>A0A644U4T5</accession>
<dbReference type="Pfam" id="PF00990">
    <property type="entry name" value="GGDEF"/>
    <property type="match status" value="1"/>
</dbReference>
<dbReference type="InterPro" id="IPR043128">
    <property type="entry name" value="Rev_trsase/Diguanyl_cyclase"/>
</dbReference>
<dbReference type="SUPFAM" id="SSF55073">
    <property type="entry name" value="Nucleotide cyclase"/>
    <property type="match status" value="1"/>
</dbReference>
<dbReference type="PANTHER" id="PTHR45138:SF9">
    <property type="entry name" value="DIGUANYLATE CYCLASE DGCM-RELATED"/>
    <property type="match status" value="1"/>
</dbReference>
<dbReference type="Gene3D" id="3.30.70.270">
    <property type="match status" value="1"/>
</dbReference>
<feature type="domain" description="GGDEF" evidence="1">
    <location>
        <begin position="162"/>
        <end position="291"/>
    </location>
</feature>
<dbReference type="SMART" id="SM00267">
    <property type="entry name" value="GGDEF"/>
    <property type="match status" value="1"/>
</dbReference>
<evidence type="ECO:0000259" key="1">
    <source>
        <dbReference type="PROSITE" id="PS50887"/>
    </source>
</evidence>
<proteinExistence type="predicted"/>
<dbReference type="CDD" id="cd01949">
    <property type="entry name" value="GGDEF"/>
    <property type="match status" value="1"/>
</dbReference>
<gene>
    <name evidence="2" type="ORF">SDC9_19744</name>
</gene>
<reference evidence="2" key="1">
    <citation type="submission" date="2019-08" db="EMBL/GenBank/DDBJ databases">
        <authorList>
            <person name="Kucharzyk K."/>
            <person name="Murdoch R.W."/>
            <person name="Higgins S."/>
            <person name="Loffler F."/>
        </authorList>
    </citation>
    <scope>NUCLEOTIDE SEQUENCE</scope>
</reference>
<dbReference type="PROSITE" id="PS50887">
    <property type="entry name" value="GGDEF"/>
    <property type="match status" value="1"/>
</dbReference>
<dbReference type="InterPro" id="IPR029787">
    <property type="entry name" value="Nucleotide_cyclase"/>
</dbReference>
<protein>
    <recommendedName>
        <fullName evidence="1">GGDEF domain-containing protein</fullName>
    </recommendedName>
</protein>
<dbReference type="GO" id="GO:0052621">
    <property type="term" value="F:diguanylate cyclase activity"/>
    <property type="evidence" value="ECO:0007669"/>
    <property type="project" value="TreeGrafter"/>
</dbReference>
<dbReference type="AlphaFoldDB" id="A0A644U4T5"/>
<comment type="caution">
    <text evidence="2">The sequence shown here is derived from an EMBL/GenBank/DDBJ whole genome shotgun (WGS) entry which is preliminary data.</text>
</comment>
<dbReference type="NCBIfam" id="TIGR00254">
    <property type="entry name" value="GGDEF"/>
    <property type="match status" value="1"/>
</dbReference>
<dbReference type="InterPro" id="IPR050469">
    <property type="entry name" value="Diguanylate_Cyclase"/>
</dbReference>
<sequence length="291" mass="35162">MSIYTCSEDEIENIILITKNLVNKHSFFYNNLLKKIICKLDIEEIEIEKYLNQKNCPFNDFIKSFPNITLEENFEKLINTHEYFHKLLNKTLMNYINNKTIKEKLFDDLYIRHKDFINELDNIIFKYNFRKNQLDKLTLAWNREIFLELLEKEYFLMKRAEASFSLVYFDIDFFKNINDTYFHDFGDFILRELIKYIKTKLRKYDSICRWGGDEFLVLLPKTNLKEATDIINRIRIKINKKRFILDKNNINITCSFGIVESTLNETIQEIITRADELLYKAKKLGKNRIEI</sequence>
<dbReference type="FunFam" id="3.30.70.270:FF:000001">
    <property type="entry name" value="Diguanylate cyclase domain protein"/>
    <property type="match status" value="1"/>
</dbReference>
<organism evidence="2">
    <name type="scientific">bioreactor metagenome</name>
    <dbReference type="NCBI Taxonomy" id="1076179"/>
    <lineage>
        <taxon>unclassified sequences</taxon>
        <taxon>metagenomes</taxon>
        <taxon>ecological metagenomes</taxon>
    </lineage>
</organism>
<evidence type="ECO:0000313" key="2">
    <source>
        <dbReference type="EMBL" id="MPL73935.1"/>
    </source>
</evidence>
<dbReference type="InterPro" id="IPR000160">
    <property type="entry name" value="GGDEF_dom"/>
</dbReference>
<dbReference type="EMBL" id="VSSQ01000077">
    <property type="protein sequence ID" value="MPL73935.1"/>
    <property type="molecule type" value="Genomic_DNA"/>
</dbReference>
<dbReference type="PANTHER" id="PTHR45138">
    <property type="entry name" value="REGULATORY COMPONENTS OF SENSORY TRANSDUCTION SYSTEM"/>
    <property type="match status" value="1"/>
</dbReference>
<name>A0A644U4T5_9ZZZZ</name>
<dbReference type="Gene3D" id="1.20.120.30">
    <property type="entry name" value="Aspartate receptor, ligand-binding domain"/>
    <property type="match status" value="1"/>
</dbReference>